<feature type="transmembrane region" description="Helical" evidence="1">
    <location>
        <begin position="46"/>
        <end position="68"/>
    </location>
</feature>
<dbReference type="EC" id="3.1.4.52" evidence="4"/>
<keyword evidence="1" id="KW-0472">Membrane</keyword>
<keyword evidence="1" id="KW-0812">Transmembrane</keyword>
<evidence type="ECO:0000313" key="4">
    <source>
        <dbReference type="EMBL" id="SON57540.1"/>
    </source>
</evidence>
<dbReference type="KEGG" id="hdi:HDIA_3999"/>
<dbReference type="NCBIfam" id="TIGR00254">
    <property type="entry name" value="GGDEF"/>
    <property type="match status" value="1"/>
</dbReference>
<gene>
    <name evidence="4" type="primary">gmr_9</name>
    <name evidence="4" type="ORF">HDIA_3999</name>
</gene>
<dbReference type="PANTHER" id="PTHR33121:SF70">
    <property type="entry name" value="SIGNALING PROTEIN YKOW"/>
    <property type="match status" value="1"/>
</dbReference>
<dbReference type="PROSITE" id="PS50887">
    <property type="entry name" value="GGDEF"/>
    <property type="match status" value="1"/>
</dbReference>
<dbReference type="SMART" id="SM00052">
    <property type="entry name" value="EAL"/>
    <property type="match status" value="1"/>
</dbReference>
<name>A0A2C9DBJ7_9HYPH</name>
<dbReference type="CDD" id="cd01949">
    <property type="entry name" value="GGDEF"/>
    <property type="match status" value="1"/>
</dbReference>
<dbReference type="GO" id="GO:0071111">
    <property type="term" value="F:cyclic-guanylate-specific phosphodiesterase activity"/>
    <property type="evidence" value="ECO:0007669"/>
    <property type="project" value="UniProtKB-EC"/>
</dbReference>
<keyword evidence="5" id="KW-1185">Reference proteome</keyword>
<evidence type="ECO:0000259" key="2">
    <source>
        <dbReference type="PROSITE" id="PS50883"/>
    </source>
</evidence>
<dbReference type="Pfam" id="PF00563">
    <property type="entry name" value="EAL"/>
    <property type="match status" value="1"/>
</dbReference>
<feature type="domain" description="EAL" evidence="2">
    <location>
        <begin position="262"/>
        <end position="510"/>
    </location>
</feature>
<dbReference type="SMART" id="SM00267">
    <property type="entry name" value="GGDEF"/>
    <property type="match status" value="1"/>
</dbReference>
<dbReference type="Proteomes" id="UP000223606">
    <property type="component" value="Chromosome 1"/>
</dbReference>
<protein>
    <submittedName>
        <fullName evidence="4">Cyclic di-GMP phosphodiesterase Gmr</fullName>
        <ecNumber evidence="4">3.1.4.52</ecNumber>
    </submittedName>
</protein>
<dbReference type="CDD" id="cd01948">
    <property type="entry name" value="EAL"/>
    <property type="match status" value="1"/>
</dbReference>
<accession>A0A2C9DBJ7</accession>
<proteinExistence type="predicted"/>
<reference evidence="5" key="1">
    <citation type="submission" date="2017-09" db="EMBL/GenBank/DDBJ databases">
        <title>Genome sequence of Nannocystis excedens DSM 71.</title>
        <authorList>
            <person name="Blom J."/>
        </authorList>
    </citation>
    <scope>NUCLEOTIDE SEQUENCE [LARGE SCALE GENOMIC DNA]</scope>
    <source>
        <strain evidence="5">type strain: E19</strain>
    </source>
</reference>
<organism evidence="4 5">
    <name type="scientific">Hartmannibacter diazotrophicus</name>
    <dbReference type="NCBI Taxonomy" id="1482074"/>
    <lineage>
        <taxon>Bacteria</taxon>
        <taxon>Pseudomonadati</taxon>
        <taxon>Pseudomonadota</taxon>
        <taxon>Alphaproteobacteria</taxon>
        <taxon>Hyphomicrobiales</taxon>
        <taxon>Pleomorphomonadaceae</taxon>
        <taxon>Hartmannibacter</taxon>
    </lineage>
</organism>
<evidence type="ECO:0000313" key="5">
    <source>
        <dbReference type="Proteomes" id="UP000223606"/>
    </source>
</evidence>
<evidence type="ECO:0000259" key="3">
    <source>
        <dbReference type="PROSITE" id="PS50887"/>
    </source>
</evidence>
<dbReference type="SUPFAM" id="SSF141868">
    <property type="entry name" value="EAL domain-like"/>
    <property type="match status" value="1"/>
</dbReference>
<dbReference type="InterPro" id="IPR050706">
    <property type="entry name" value="Cyclic-di-GMP_PDE-like"/>
</dbReference>
<dbReference type="InterPro" id="IPR035919">
    <property type="entry name" value="EAL_sf"/>
</dbReference>
<dbReference type="Pfam" id="PF00990">
    <property type="entry name" value="GGDEF"/>
    <property type="match status" value="1"/>
</dbReference>
<dbReference type="PROSITE" id="PS50883">
    <property type="entry name" value="EAL"/>
    <property type="match status" value="1"/>
</dbReference>
<dbReference type="InterPro" id="IPR043128">
    <property type="entry name" value="Rev_trsase/Diguanyl_cyclase"/>
</dbReference>
<dbReference type="EMBL" id="LT960614">
    <property type="protein sequence ID" value="SON57540.1"/>
    <property type="molecule type" value="Genomic_DNA"/>
</dbReference>
<evidence type="ECO:0000256" key="1">
    <source>
        <dbReference type="SAM" id="Phobius"/>
    </source>
</evidence>
<keyword evidence="1" id="KW-1133">Transmembrane helix</keyword>
<dbReference type="AlphaFoldDB" id="A0A2C9DBJ7"/>
<dbReference type="Gene3D" id="3.20.20.450">
    <property type="entry name" value="EAL domain"/>
    <property type="match status" value="1"/>
</dbReference>
<dbReference type="Gene3D" id="3.30.70.270">
    <property type="match status" value="1"/>
</dbReference>
<dbReference type="PANTHER" id="PTHR33121">
    <property type="entry name" value="CYCLIC DI-GMP PHOSPHODIESTERASE PDEF"/>
    <property type="match status" value="1"/>
</dbReference>
<dbReference type="SUPFAM" id="SSF55073">
    <property type="entry name" value="Nucleotide cyclase"/>
    <property type="match status" value="1"/>
</dbReference>
<sequence>MTRVHLLLGRTRQMQLVAGVFAVLSLVLFGAEMSTSPDGGVLPHGWGLFACALLVSSFFPLLGGFLFVGRLSGHIEEREEERDRLINVDHLTGALTRRKFIGILDARLQDIRSAQMKGRPSSEFALLLIDVDHFKHINDAFGHAAGDLMLRRIVDCARRQVGWTIGRLGGDEFAAIVEATDYWRLLSDINDFMDRCRAAMALNEQTRGYQGLSIGVALAPKDANLSDTLLQFADIALYAGKRNGRGQVTLFNKEMQKEQIELRKDARDLRAAIILDRLDVHYQPIVGKDGQAIGAEALVRWPDPFRGPTSPGHFVPVAEQTGLIDALGEWVFRRVCHDFTAADYPTIFVNISGEQLKGEELIPMLKSALRESGRSAENFVLEITETVILNASDNILQKVKEMREIGFRIALDDFGTGNSSFAVLRELPVDIVKIDKSYIQTLENDPTAQVFVAAVNQIGNLLGFKVLAEGIETDEQSKLARLAGLVMFQGYHFGRPRPLVATDWKKVLRFAE</sequence>
<keyword evidence="4" id="KW-0378">Hydrolase</keyword>
<dbReference type="InterPro" id="IPR029787">
    <property type="entry name" value="Nucleotide_cyclase"/>
</dbReference>
<dbReference type="InterPro" id="IPR000160">
    <property type="entry name" value="GGDEF_dom"/>
</dbReference>
<dbReference type="InterPro" id="IPR001633">
    <property type="entry name" value="EAL_dom"/>
</dbReference>
<feature type="domain" description="GGDEF" evidence="3">
    <location>
        <begin position="122"/>
        <end position="253"/>
    </location>
</feature>